<proteinExistence type="predicted"/>
<keyword evidence="4" id="KW-0732">Signal</keyword>
<dbReference type="Gene3D" id="3.80.10.10">
    <property type="entry name" value="Ribonuclease Inhibitor"/>
    <property type="match status" value="1"/>
</dbReference>
<keyword evidence="6 10" id="KW-1133">Transmembrane helix</keyword>
<feature type="domain" description="Protein kinase" evidence="11">
    <location>
        <begin position="116"/>
        <end position="207"/>
    </location>
</feature>
<dbReference type="Proteomes" id="UP001154282">
    <property type="component" value="Unassembled WGS sequence"/>
</dbReference>
<dbReference type="GO" id="GO:0016020">
    <property type="term" value="C:membrane"/>
    <property type="evidence" value="ECO:0007669"/>
    <property type="project" value="UniProtKB-SubCell"/>
</dbReference>
<evidence type="ECO:0000256" key="3">
    <source>
        <dbReference type="ARBA" id="ARBA00022692"/>
    </source>
</evidence>
<dbReference type="InterPro" id="IPR000719">
    <property type="entry name" value="Prot_kinase_dom"/>
</dbReference>
<comment type="caution">
    <text evidence="12">The sequence shown here is derived from an EMBL/GenBank/DDBJ whole genome shotgun (WGS) entry which is preliminary data.</text>
</comment>
<keyword evidence="3 10" id="KW-0812">Transmembrane</keyword>
<evidence type="ECO:0000256" key="2">
    <source>
        <dbReference type="ARBA" id="ARBA00022614"/>
    </source>
</evidence>
<name>A0AAV0P233_9ROSI</name>
<feature type="binding site" evidence="9">
    <location>
        <position position="146"/>
    </location>
    <ligand>
        <name>ATP</name>
        <dbReference type="ChEBI" id="CHEBI:30616"/>
    </ligand>
</feature>
<dbReference type="InterPro" id="IPR011009">
    <property type="entry name" value="Kinase-like_dom_sf"/>
</dbReference>
<keyword evidence="2" id="KW-0433">Leucine-rich repeat</keyword>
<evidence type="ECO:0000256" key="6">
    <source>
        <dbReference type="ARBA" id="ARBA00022989"/>
    </source>
</evidence>
<dbReference type="InterPro" id="IPR032675">
    <property type="entry name" value="LRR_dom_sf"/>
</dbReference>
<keyword evidence="7 10" id="KW-0472">Membrane</keyword>
<dbReference type="GO" id="GO:0004672">
    <property type="term" value="F:protein kinase activity"/>
    <property type="evidence" value="ECO:0007669"/>
    <property type="project" value="InterPro"/>
</dbReference>
<accession>A0AAV0P233</accession>
<keyword evidence="9" id="KW-0547">Nucleotide-binding</keyword>
<organism evidence="12 13">
    <name type="scientific">Linum tenue</name>
    <dbReference type="NCBI Taxonomy" id="586396"/>
    <lineage>
        <taxon>Eukaryota</taxon>
        <taxon>Viridiplantae</taxon>
        <taxon>Streptophyta</taxon>
        <taxon>Embryophyta</taxon>
        <taxon>Tracheophyta</taxon>
        <taxon>Spermatophyta</taxon>
        <taxon>Magnoliopsida</taxon>
        <taxon>eudicotyledons</taxon>
        <taxon>Gunneridae</taxon>
        <taxon>Pentapetalae</taxon>
        <taxon>rosids</taxon>
        <taxon>fabids</taxon>
        <taxon>Malpighiales</taxon>
        <taxon>Linaceae</taxon>
        <taxon>Linum</taxon>
    </lineage>
</organism>
<keyword evidence="13" id="KW-1185">Reference proteome</keyword>
<evidence type="ECO:0000256" key="1">
    <source>
        <dbReference type="ARBA" id="ARBA00004370"/>
    </source>
</evidence>
<dbReference type="EMBL" id="CAMGYJ010000008">
    <property type="protein sequence ID" value="CAI0464599.1"/>
    <property type="molecule type" value="Genomic_DNA"/>
</dbReference>
<evidence type="ECO:0000259" key="11">
    <source>
        <dbReference type="PROSITE" id="PS50011"/>
    </source>
</evidence>
<evidence type="ECO:0000256" key="7">
    <source>
        <dbReference type="ARBA" id="ARBA00023136"/>
    </source>
</evidence>
<dbReference type="Pfam" id="PF13855">
    <property type="entry name" value="LRR_8"/>
    <property type="match status" value="1"/>
</dbReference>
<evidence type="ECO:0000313" key="12">
    <source>
        <dbReference type="EMBL" id="CAI0464599.1"/>
    </source>
</evidence>
<dbReference type="AlphaFoldDB" id="A0AAV0P233"/>
<keyword evidence="9" id="KW-0067">ATP-binding</keyword>
<dbReference type="SUPFAM" id="SSF52058">
    <property type="entry name" value="L domain-like"/>
    <property type="match status" value="1"/>
</dbReference>
<evidence type="ECO:0000256" key="4">
    <source>
        <dbReference type="ARBA" id="ARBA00022729"/>
    </source>
</evidence>
<feature type="transmembrane region" description="Helical" evidence="10">
    <location>
        <begin position="186"/>
        <end position="204"/>
    </location>
</feature>
<evidence type="ECO:0000313" key="13">
    <source>
        <dbReference type="Proteomes" id="UP001154282"/>
    </source>
</evidence>
<dbReference type="Pfam" id="PF00069">
    <property type="entry name" value="Pkinase"/>
    <property type="match status" value="1"/>
</dbReference>
<evidence type="ECO:0000256" key="10">
    <source>
        <dbReference type="SAM" id="Phobius"/>
    </source>
</evidence>
<dbReference type="SUPFAM" id="SSF56112">
    <property type="entry name" value="Protein kinase-like (PK-like)"/>
    <property type="match status" value="1"/>
</dbReference>
<dbReference type="InterPro" id="IPR001611">
    <property type="entry name" value="Leu-rich_rpt"/>
</dbReference>
<dbReference type="GO" id="GO:0005524">
    <property type="term" value="F:ATP binding"/>
    <property type="evidence" value="ECO:0007669"/>
    <property type="project" value="UniProtKB-UniRule"/>
</dbReference>
<dbReference type="PANTHER" id="PTHR27008:SF596">
    <property type="entry name" value="OS02G0215500 PROTEIN"/>
    <property type="match status" value="1"/>
</dbReference>
<keyword evidence="5" id="KW-0677">Repeat</keyword>
<comment type="subcellular location">
    <subcellularLocation>
        <location evidence="1">Membrane</location>
    </subcellularLocation>
</comment>
<keyword evidence="8" id="KW-0325">Glycoprotein</keyword>
<sequence length="207" mass="23151">MGLAKNRLTGSLPRQVGTLRNLGSGEIPANLGSCVRLETLLLQSNSFQGSIPSSLSSLKGIQVLNFANNNLTGEIPEFIGSFQPLTSLNLSFNGFHGRNRLPQMSYQSLWKATGDFSPQNLIGTGSFGCVFKGIDPNDGDKIIAVKVLNLLHPAAAKSFRAECEVLREVRHRNLVKLYWIWTVKNYNYNFFYSFFIIIIFFIMMCNF</sequence>
<dbReference type="InterPro" id="IPR017441">
    <property type="entry name" value="Protein_kinase_ATP_BS"/>
</dbReference>
<evidence type="ECO:0000256" key="8">
    <source>
        <dbReference type="ARBA" id="ARBA00023180"/>
    </source>
</evidence>
<reference evidence="12" key="1">
    <citation type="submission" date="2022-08" db="EMBL/GenBank/DDBJ databases">
        <authorList>
            <person name="Gutierrez-Valencia J."/>
        </authorList>
    </citation>
    <scope>NUCLEOTIDE SEQUENCE</scope>
</reference>
<dbReference type="PROSITE" id="PS50011">
    <property type="entry name" value="PROTEIN_KINASE_DOM"/>
    <property type="match status" value="1"/>
</dbReference>
<dbReference type="FunFam" id="3.80.10.10:FF:000041">
    <property type="entry name" value="LRR receptor-like serine/threonine-protein kinase ERECTA"/>
    <property type="match status" value="1"/>
</dbReference>
<dbReference type="Gene3D" id="1.10.510.10">
    <property type="entry name" value="Transferase(Phosphotransferase) domain 1"/>
    <property type="match status" value="1"/>
</dbReference>
<gene>
    <name evidence="12" type="ORF">LITE_LOCUS36255</name>
</gene>
<evidence type="ECO:0000256" key="9">
    <source>
        <dbReference type="PROSITE-ProRule" id="PRU10141"/>
    </source>
</evidence>
<evidence type="ECO:0000256" key="5">
    <source>
        <dbReference type="ARBA" id="ARBA00022737"/>
    </source>
</evidence>
<dbReference type="PROSITE" id="PS00107">
    <property type="entry name" value="PROTEIN_KINASE_ATP"/>
    <property type="match status" value="1"/>
</dbReference>
<dbReference type="PANTHER" id="PTHR27008">
    <property type="entry name" value="OS04G0122200 PROTEIN"/>
    <property type="match status" value="1"/>
</dbReference>
<protein>
    <recommendedName>
        <fullName evidence="11">Protein kinase domain-containing protein</fullName>
    </recommendedName>
</protein>
<dbReference type="InterPro" id="IPR051809">
    <property type="entry name" value="Plant_receptor-like_S/T_kinase"/>
</dbReference>